<reference evidence="2" key="1">
    <citation type="submission" date="2016-01" db="EMBL/GenBank/DDBJ databases">
        <authorList>
            <person name="Mcilroy J.S."/>
            <person name="Karst M S."/>
            <person name="Albertsen M."/>
        </authorList>
    </citation>
    <scope>NUCLEOTIDE SEQUENCE</scope>
    <source>
        <strain evidence="2">Cfx-K</strain>
    </source>
</reference>
<dbReference type="GO" id="GO:0008999">
    <property type="term" value="F:protein-N-terminal-alanine acetyltransferase activity"/>
    <property type="evidence" value="ECO:0007669"/>
    <property type="project" value="TreeGrafter"/>
</dbReference>
<evidence type="ECO:0000313" key="3">
    <source>
        <dbReference type="Proteomes" id="UP000215027"/>
    </source>
</evidence>
<dbReference type="Gene3D" id="3.40.630.30">
    <property type="match status" value="1"/>
</dbReference>
<dbReference type="GO" id="GO:1990189">
    <property type="term" value="F:protein N-terminal-serine acetyltransferase activity"/>
    <property type="evidence" value="ECO:0007669"/>
    <property type="project" value="TreeGrafter"/>
</dbReference>
<sequence>MMDKPILFDFPYSFDTERLTLRGPLPDDAIPLREAVLESQEELKPWMPWAMNVLTEEEYRVRVREGQLKFLAREDLWMMLLLRGTDTVVGGSGLHRMDWNVPKFEIGYWVRSRFAGQGYITEAVNGLTAFAFDTLRANRVEIRCDVKNTRSAAVARRAGYTLEGTFHNDARDHFDQLRDTYIFAKIREEGELATD</sequence>
<dbReference type="AlphaFoldDB" id="A0A170PDF5"/>
<dbReference type="KEGG" id="pbf:CFX0092_A0112"/>
<keyword evidence="3" id="KW-1185">Reference proteome</keyword>
<dbReference type="PANTHER" id="PTHR43441:SF3">
    <property type="entry name" value="ACETYLTRANSFERASE"/>
    <property type="match status" value="1"/>
</dbReference>
<gene>
    <name evidence="2" type="ORF">CFX0092_A0112</name>
</gene>
<dbReference type="EMBL" id="LN890655">
    <property type="protein sequence ID" value="CUS01993.2"/>
    <property type="molecule type" value="Genomic_DNA"/>
</dbReference>
<protein>
    <submittedName>
        <fullName evidence="2">Acetyltransferase, GNAT family</fullName>
    </submittedName>
</protein>
<dbReference type="GO" id="GO:0005737">
    <property type="term" value="C:cytoplasm"/>
    <property type="evidence" value="ECO:0007669"/>
    <property type="project" value="TreeGrafter"/>
</dbReference>
<dbReference type="PANTHER" id="PTHR43441">
    <property type="entry name" value="RIBOSOMAL-PROTEIN-SERINE ACETYLTRANSFERASE"/>
    <property type="match status" value="1"/>
</dbReference>
<accession>A0A170PDF5</accession>
<dbReference type="InterPro" id="IPR051908">
    <property type="entry name" value="Ribosomal_N-acetyltransferase"/>
</dbReference>
<dbReference type="InterPro" id="IPR016181">
    <property type="entry name" value="Acyl_CoA_acyltransferase"/>
</dbReference>
<dbReference type="SUPFAM" id="SSF55729">
    <property type="entry name" value="Acyl-CoA N-acyltransferases (Nat)"/>
    <property type="match status" value="1"/>
</dbReference>
<proteinExistence type="predicted"/>
<dbReference type="InterPro" id="IPR000182">
    <property type="entry name" value="GNAT_dom"/>
</dbReference>
<dbReference type="Pfam" id="PF13302">
    <property type="entry name" value="Acetyltransf_3"/>
    <property type="match status" value="1"/>
</dbReference>
<evidence type="ECO:0000259" key="1">
    <source>
        <dbReference type="PROSITE" id="PS51186"/>
    </source>
</evidence>
<dbReference type="PROSITE" id="PS51186">
    <property type="entry name" value="GNAT"/>
    <property type="match status" value="1"/>
</dbReference>
<name>A0A170PDF5_9CHLR</name>
<feature type="domain" description="N-acetyltransferase" evidence="1">
    <location>
        <begin position="30"/>
        <end position="188"/>
    </location>
</feature>
<organism evidence="2 3">
    <name type="scientific">Candidatus Promineifilum breve</name>
    <dbReference type="NCBI Taxonomy" id="1806508"/>
    <lineage>
        <taxon>Bacteria</taxon>
        <taxon>Bacillati</taxon>
        <taxon>Chloroflexota</taxon>
        <taxon>Ardenticatenia</taxon>
        <taxon>Candidatus Promineifilales</taxon>
        <taxon>Candidatus Promineifilaceae</taxon>
        <taxon>Candidatus Promineifilum</taxon>
    </lineage>
</organism>
<dbReference type="Proteomes" id="UP000215027">
    <property type="component" value="Chromosome I"/>
</dbReference>
<evidence type="ECO:0000313" key="2">
    <source>
        <dbReference type="EMBL" id="CUS01993.2"/>
    </source>
</evidence>
<dbReference type="RefSeq" id="WP_197699827.1">
    <property type="nucleotide sequence ID" value="NZ_LN890655.1"/>
</dbReference>